<evidence type="ECO:0000313" key="7">
    <source>
        <dbReference type="EMBL" id="GFJ90403.1"/>
    </source>
</evidence>
<evidence type="ECO:0000256" key="1">
    <source>
        <dbReference type="ARBA" id="ARBA00004141"/>
    </source>
</evidence>
<evidence type="ECO:0000256" key="2">
    <source>
        <dbReference type="ARBA" id="ARBA00009190"/>
    </source>
</evidence>
<comment type="caution">
    <text evidence="7">The sequence shown here is derived from an EMBL/GenBank/DDBJ whole genome shotgun (WGS) entry which is preliminary data.</text>
</comment>
<dbReference type="GO" id="GO:0046873">
    <property type="term" value="F:metal ion transmembrane transporter activity"/>
    <property type="evidence" value="ECO:0007669"/>
    <property type="project" value="InterPro"/>
</dbReference>
<gene>
    <name evidence="7" type="ORF">Prum_040450</name>
</gene>
<comment type="similarity">
    <text evidence="2 6">Belongs to the GDT1 family.</text>
</comment>
<keyword evidence="3 6" id="KW-0812">Transmembrane</keyword>
<evidence type="ECO:0000256" key="4">
    <source>
        <dbReference type="ARBA" id="ARBA00022989"/>
    </source>
</evidence>
<protein>
    <recommendedName>
        <fullName evidence="6">GDT1 family protein</fullName>
    </recommendedName>
</protein>
<dbReference type="Proteomes" id="UP000482960">
    <property type="component" value="Unassembled WGS sequence"/>
</dbReference>
<dbReference type="AlphaFoldDB" id="A0A6V8KZ78"/>
<dbReference type="Pfam" id="PF01169">
    <property type="entry name" value="GDT1"/>
    <property type="match status" value="2"/>
</dbReference>
<name>A0A6V8KZ78_9ACTN</name>
<evidence type="ECO:0000256" key="5">
    <source>
        <dbReference type="ARBA" id="ARBA00023136"/>
    </source>
</evidence>
<dbReference type="InterPro" id="IPR001727">
    <property type="entry name" value="GDT1-like"/>
</dbReference>
<dbReference type="GO" id="GO:0016020">
    <property type="term" value="C:membrane"/>
    <property type="evidence" value="ECO:0007669"/>
    <property type="project" value="UniProtKB-SubCell"/>
</dbReference>
<dbReference type="EMBL" id="BLPG01000001">
    <property type="protein sequence ID" value="GFJ90403.1"/>
    <property type="molecule type" value="Genomic_DNA"/>
</dbReference>
<reference evidence="7 8" key="2">
    <citation type="submission" date="2020-03" db="EMBL/GenBank/DDBJ databases">
        <authorList>
            <person name="Ichikawa N."/>
            <person name="Kimura A."/>
            <person name="Kitahashi Y."/>
            <person name="Uohara A."/>
        </authorList>
    </citation>
    <scope>NUCLEOTIDE SEQUENCE [LARGE SCALE GENOMIC DNA]</scope>
    <source>
        <strain evidence="7 8">NBRC 108638</strain>
    </source>
</reference>
<reference evidence="7 8" key="1">
    <citation type="submission" date="2020-03" db="EMBL/GenBank/DDBJ databases">
        <title>Whole genome shotgun sequence of Phytohabitans rumicis NBRC 108638.</title>
        <authorList>
            <person name="Komaki H."/>
            <person name="Tamura T."/>
        </authorList>
    </citation>
    <scope>NUCLEOTIDE SEQUENCE [LARGE SCALE GENOMIC DNA]</scope>
    <source>
        <strain evidence="7 8">NBRC 108638</strain>
    </source>
</reference>
<feature type="transmembrane region" description="Helical" evidence="6">
    <location>
        <begin position="12"/>
        <end position="29"/>
    </location>
</feature>
<accession>A0A6V8KZ78</accession>
<feature type="transmembrane region" description="Helical" evidence="6">
    <location>
        <begin position="49"/>
        <end position="69"/>
    </location>
</feature>
<proteinExistence type="inferred from homology"/>
<feature type="transmembrane region" description="Helical" evidence="6">
    <location>
        <begin position="81"/>
        <end position="100"/>
    </location>
</feature>
<keyword evidence="5 6" id="KW-0472">Membrane</keyword>
<dbReference type="PANTHER" id="PTHR12608:SF1">
    <property type="entry name" value="TRANSMEMBRANE PROTEIN 165"/>
    <property type="match status" value="1"/>
</dbReference>
<evidence type="ECO:0000256" key="3">
    <source>
        <dbReference type="ARBA" id="ARBA00022692"/>
    </source>
</evidence>
<feature type="transmembrane region" description="Helical" evidence="6">
    <location>
        <begin position="191"/>
        <end position="212"/>
    </location>
</feature>
<keyword evidence="4 6" id="KW-1133">Transmembrane helix</keyword>
<comment type="subcellular location">
    <subcellularLocation>
        <location evidence="1 6">Membrane</location>
        <topology evidence="1 6">Multi-pass membrane protein</topology>
    </subcellularLocation>
</comment>
<feature type="transmembrane region" description="Helical" evidence="6">
    <location>
        <begin position="161"/>
        <end position="184"/>
    </location>
</feature>
<dbReference type="PANTHER" id="PTHR12608">
    <property type="entry name" value="TRANSMEMBRANE PROTEIN HTP-1 RELATED"/>
    <property type="match status" value="1"/>
</dbReference>
<keyword evidence="8" id="KW-1185">Reference proteome</keyword>
<evidence type="ECO:0000313" key="8">
    <source>
        <dbReference type="Proteomes" id="UP000482960"/>
    </source>
</evidence>
<evidence type="ECO:0000256" key="6">
    <source>
        <dbReference type="RuleBase" id="RU365102"/>
    </source>
</evidence>
<organism evidence="7 8">
    <name type="scientific">Phytohabitans rumicis</name>
    <dbReference type="NCBI Taxonomy" id="1076125"/>
    <lineage>
        <taxon>Bacteria</taxon>
        <taxon>Bacillati</taxon>
        <taxon>Actinomycetota</taxon>
        <taxon>Actinomycetes</taxon>
        <taxon>Micromonosporales</taxon>
        <taxon>Micromonosporaceae</taxon>
    </lineage>
</organism>
<sequence length="213" mass="22443">MLGSRPGRERIPMEYLVVALTAFAMVLPVELPDKTFVATLVLGTRYPALPVWLGVIAAFAVQCGVAVGAGHLLSRLPQQPVALVAAALFATGAVVLLRGARRADAEEKKHEQEYAQRLTNGARGWRAATTSFLVLFTAEWGDLSQLLTAGLVASGKPALPVFVGSWVALVTVSGAAVLLGRWLLRHVRLAVVRYVAAAVCALLAVVTVIGVVA</sequence>